<gene>
    <name evidence="2" type="ORF">SAMN05444123_103462</name>
</gene>
<evidence type="ECO:0000313" key="3">
    <source>
        <dbReference type="Proteomes" id="UP000199615"/>
    </source>
</evidence>
<evidence type="ECO:0000313" key="2">
    <source>
        <dbReference type="EMBL" id="SEO60489.1"/>
    </source>
</evidence>
<dbReference type="OrthoDB" id="9807520at2"/>
<dbReference type="AlphaFoldDB" id="A0A1H8R1J3"/>
<feature type="chain" id="PRO_5011554154" evidence="1">
    <location>
        <begin position="23"/>
        <end position="500"/>
    </location>
</feature>
<accession>A0A1H8R1J3</accession>
<reference evidence="3" key="1">
    <citation type="submission" date="2016-10" db="EMBL/GenBank/DDBJ databases">
        <authorList>
            <person name="Varghese N."/>
            <person name="Submissions S."/>
        </authorList>
    </citation>
    <scope>NUCLEOTIDE SEQUENCE [LARGE SCALE GENOMIC DNA]</scope>
    <source>
        <strain evidence="3">DSM 123</strain>
    </source>
</reference>
<organism evidence="2 3">
    <name type="scientific">Rhodopseudomonas pseudopalustris</name>
    <dbReference type="NCBI Taxonomy" id="1513892"/>
    <lineage>
        <taxon>Bacteria</taxon>
        <taxon>Pseudomonadati</taxon>
        <taxon>Pseudomonadota</taxon>
        <taxon>Alphaproteobacteria</taxon>
        <taxon>Hyphomicrobiales</taxon>
        <taxon>Nitrobacteraceae</taxon>
        <taxon>Rhodopseudomonas</taxon>
    </lineage>
</organism>
<keyword evidence="3" id="KW-1185">Reference proteome</keyword>
<keyword evidence="1" id="KW-0732">Signal</keyword>
<evidence type="ECO:0000256" key="1">
    <source>
        <dbReference type="SAM" id="SignalP"/>
    </source>
</evidence>
<proteinExistence type="predicted"/>
<feature type="signal peptide" evidence="1">
    <location>
        <begin position="1"/>
        <end position="22"/>
    </location>
</feature>
<sequence length="500" mass="54123">MRRLLGVALLICSLVQPAVGLAEEFSRGLAITDPLALRELDLREHRDDAALHPGFGLRQMLDPSSPTPLRNDELFALPSMAALHAAIDDEIARYGKAHQSEAPKLFDRDRLVASTSRFVLVGIINRMDRGYVAADGCGEIRLIYRPVNDAGDATQRLPMTLNIVLRAGAAAAFACSELARRWLTAGESPDAGATRARRLIAADGPLAPLGPAAIDRIEINLQIATMSSAGGGEFRADYLMMVFRFDAASGRYQAAPMENQIDRDRLVADRDLGKQFKRWLLQPETIAAFDRGTLIIPEPYLARRVIAATPTAFTYSELRPASGLAGPGRSEPLFSDADVVAALQRATESGVALQNIRSPAGFVRRLNDITCSGCHQTLGIGGFHFPGVDWTAERTQRSAMPGSPHFIGDQIRRRDIVASIRDGRKPDYTRGFTDRPQLRGATALAGTEYLDGWGAACGLAGEGGVVDPSFRDWRCAEGLTCQPARKATSFPIGMCLVGTR</sequence>
<dbReference type="RefSeq" id="WP_092683052.1">
    <property type="nucleotide sequence ID" value="NZ_FODT01000003.1"/>
</dbReference>
<protein>
    <submittedName>
        <fullName evidence="2">Uncharacterized protein</fullName>
    </submittedName>
</protein>
<dbReference type="EMBL" id="FODT01000003">
    <property type="protein sequence ID" value="SEO60489.1"/>
    <property type="molecule type" value="Genomic_DNA"/>
</dbReference>
<name>A0A1H8R1J3_9BRAD</name>
<dbReference type="Proteomes" id="UP000199615">
    <property type="component" value="Unassembled WGS sequence"/>
</dbReference>